<keyword evidence="14" id="KW-0830">Ubiquinone</keyword>
<evidence type="ECO:0000256" key="8">
    <source>
        <dbReference type="ARBA" id="ARBA00022792"/>
    </source>
</evidence>
<evidence type="ECO:0000256" key="2">
    <source>
        <dbReference type="ARBA" id="ARBA00004569"/>
    </source>
</evidence>
<gene>
    <name evidence="14" type="ORF">A7C99_5503</name>
</gene>
<evidence type="ECO:0000256" key="1">
    <source>
        <dbReference type="ARBA" id="ARBA00003195"/>
    </source>
</evidence>
<evidence type="ECO:0000313" key="14">
    <source>
        <dbReference type="EMBL" id="OAL63115.1"/>
    </source>
</evidence>
<dbReference type="PANTHER" id="PTHR20900">
    <property type="entry name" value="NADH:UBIQUINONE OXIDOREDUCTASE B18-LIKE SUBUNIT"/>
    <property type="match status" value="1"/>
</dbReference>
<evidence type="ECO:0000256" key="9">
    <source>
        <dbReference type="ARBA" id="ARBA00022982"/>
    </source>
</evidence>
<evidence type="ECO:0000256" key="6">
    <source>
        <dbReference type="ARBA" id="ARBA00022448"/>
    </source>
</evidence>
<dbReference type="GO" id="GO:0005743">
    <property type="term" value="C:mitochondrial inner membrane"/>
    <property type="evidence" value="ECO:0007669"/>
    <property type="project" value="UniProtKB-SubCell"/>
</dbReference>
<evidence type="ECO:0000256" key="7">
    <source>
        <dbReference type="ARBA" id="ARBA00022660"/>
    </source>
</evidence>
<keyword evidence="12" id="KW-1015">Disulfide bond</keyword>
<evidence type="ECO:0000256" key="10">
    <source>
        <dbReference type="ARBA" id="ARBA00023128"/>
    </source>
</evidence>
<dbReference type="EMBL" id="LHPM01000018">
    <property type="protein sequence ID" value="OAL63115.1"/>
    <property type="molecule type" value="Genomic_DNA"/>
</dbReference>
<comment type="subcellular location">
    <subcellularLocation>
        <location evidence="3">Mitochondrion inner membrane</location>
        <topology evidence="3">Peripheral membrane protein</topology>
    </subcellularLocation>
    <subcellularLocation>
        <location evidence="2">Mitochondrion intermembrane space</location>
    </subcellularLocation>
</comment>
<keyword evidence="6" id="KW-0813">Transport</keyword>
<sequence>MLQASWSAGNEKDEKDATAFREWIGRLRPEEPLAAKLQVGAEDEERRRDDEEEDEENKGRDTAGRSIEPVASRNLFTVQQRTMTAGESLKVADARLATREEMSNARLPIAYRDSCAHLLIPLNRCRYEEYYLPWKCENERHSYEKCQYEEFKKRVAKMDELRAAKGGARSN</sequence>
<accession>A0A178ETT1</accession>
<comment type="caution">
    <text evidence="14">The sequence shown here is derived from an EMBL/GenBank/DDBJ whole genome shotgun (WGS) entry which is preliminary data.</text>
</comment>
<proteinExistence type="inferred from homology"/>
<dbReference type="InterPro" id="IPR008698">
    <property type="entry name" value="NDUB7"/>
</dbReference>
<dbReference type="PROSITE" id="PS51808">
    <property type="entry name" value="CHCH"/>
    <property type="match status" value="1"/>
</dbReference>
<keyword evidence="10" id="KW-0496">Mitochondrion</keyword>
<keyword evidence="7" id="KW-0679">Respiratory chain</keyword>
<evidence type="ECO:0000256" key="13">
    <source>
        <dbReference type="SAM" id="MobiDB-lite"/>
    </source>
</evidence>
<reference evidence="14 15" key="1">
    <citation type="submission" date="2016-05" db="EMBL/GenBank/DDBJ databases">
        <title>Genome sequencing of Trichophyton rubrum CMCC(F)T1i isolated from hair.</title>
        <authorList>
            <person name="Zhan P."/>
            <person name="Tao Y."/>
            <person name="Liu W."/>
        </authorList>
    </citation>
    <scope>NUCLEOTIDE SEQUENCE [LARGE SCALE GENOMIC DNA]</scope>
    <source>
        <strain evidence="15">CMCC(F)T1i</strain>
    </source>
</reference>
<comment type="function">
    <text evidence="1">Accessory subunit of the mitochondrial membrane respiratory chain NADH dehydrogenase (Complex I), that is believed not to be involved in catalysis. Complex I functions in the transfer of electrons from NADH to the respiratory chain. The immediate electron acceptor for the enzyme is believed to be ubiquinone.</text>
</comment>
<keyword evidence="11" id="KW-0472">Membrane</keyword>
<evidence type="ECO:0000256" key="3">
    <source>
        <dbReference type="ARBA" id="ARBA00004637"/>
    </source>
</evidence>
<keyword evidence="8" id="KW-0999">Mitochondrion inner membrane</keyword>
<feature type="region of interest" description="Disordered" evidence="13">
    <location>
        <begin position="32"/>
        <end position="73"/>
    </location>
</feature>
<name>A0A178ETT1_TRIRU</name>
<dbReference type="PANTHER" id="PTHR20900:SF0">
    <property type="entry name" value="NADH DEHYDROGENASE [UBIQUINONE] 1 BETA SUBCOMPLEX SUBUNIT 7"/>
    <property type="match status" value="1"/>
</dbReference>
<evidence type="ECO:0000256" key="12">
    <source>
        <dbReference type="ARBA" id="ARBA00023157"/>
    </source>
</evidence>
<evidence type="ECO:0000256" key="11">
    <source>
        <dbReference type="ARBA" id="ARBA00023136"/>
    </source>
</evidence>
<evidence type="ECO:0000256" key="5">
    <source>
        <dbReference type="ARBA" id="ARBA00018677"/>
    </source>
</evidence>
<dbReference type="Proteomes" id="UP000243015">
    <property type="component" value="Unassembled WGS sequence"/>
</dbReference>
<protein>
    <recommendedName>
        <fullName evidence="5">NADH dehydrogenase [ubiquinone] 1 beta subcomplex subunit 7</fullName>
    </recommendedName>
</protein>
<evidence type="ECO:0000313" key="15">
    <source>
        <dbReference type="Proteomes" id="UP000243015"/>
    </source>
</evidence>
<dbReference type="Pfam" id="PF05676">
    <property type="entry name" value="NDUF_B7"/>
    <property type="match status" value="1"/>
</dbReference>
<dbReference type="AlphaFoldDB" id="A0A178ETT1"/>
<comment type="similarity">
    <text evidence="4">Belongs to the complex I NDUFB7 subunit family.</text>
</comment>
<dbReference type="GO" id="GO:0005758">
    <property type="term" value="C:mitochondrial intermembrane space"/>
    <property type="evidence" value="ECO:0007669"/>
    <property type="project" value="UniProtKB-SubCell"/>
</dbReference>
<keyword evidence="9" id="KW-0249">Electron transport</keyword>
<evidence type="ECO:0000256" key="4">
    <source>
        <dbReference type="ARBA" id="ARBA00008006"/>
    </source>
</evidence>
<organism evidence="14 15">
    <name type="scientific">Trichophyton rubrum</name>
    <name type="common">Athlete's foot fungus</name>
    <name type="synonym">Epidermophyton rubrum</name>
    <dbReference type="NCBI Taxonomy" id="5551"/>
    <lineage>
        <taxon>Eukaryota</taxon>
        <taxon>Fungi</taxon>
        <taxon>Dikarya</taxon>
        <taxon>Ascomycota</taxon>
        <taxon>Pezizomycotina</taxon>
        <taxon>Eurotiomycetes</taxon>
        <taxon>Eurotiomycetidae</taxon>
        <taxon>Onygenales</taxon>
        <taxon>Arthrodermataceae</taxon>
        <taxon>Trichophyton</taxon>
    </lineage>
</organism>